<dbReference type="EC" id="1.11.1.24" evidence="3"/>
<comment type="function">
    <text evidence="1">Thiol-specific peroxidase that catalyzes the reduction of hydrogen peroxide and organic hydroperoxides to water and alcohols, respectively. Plays a role in cell protection against oxidative stress by detoxifying peroxides and as sensor of hydrogen peroxide-mediated signaling events.</text>
</comment>
<evidence type="ECO:0000256" key="9">
    <source>
        <dbReference type="ARBA" id="ARBA00032824"/>
    </source>
</evidence>
<evidence type="ECO:0000256" key="11">
    <source>
        <dbReference type="ARBA" id="ARBA00041373"/>
    </source>
</evidence>
<evidence type="ECO:0000313" key="15">
    <source>
        <dbReference type="EMBL" id="MFC7406021.1"/>
    </source>
</evidence>
<comment type="subunit">
    <text evidence="2">Monomer.</text>
</comment>
<evidence type="ECO:0000256" key="5">
    <source>
        <dbReference type="ARBA" id="ARBA00022862"/>
    </source>
</evidence>
<evidence type="ECO:0000259" key="14">
    <source>
        <dbReference type="PROSITE" id="PS51352"/>
    </source>
</evidence>
<evidence type="ECO:0000256" key="7">
    <source>
        <dbReference type="ARBA" id="ARBA00023157"/>
    </source>
</evidence>
<dbReference type="InterPro" id="IPR000866">
    <property type="entry name" value="AhpC/TSA"/>
</dbReference>
<evidence type="ECO:0000256" key="10">
    <source>
        <dbReference type="ARBA" id="ARBA00038489"/>
    </source>
</evidence>
<comment type="caution">
    <text evidence="15">The sequence shown here is derived from an EMBL/GenBank/DDBJ whole genome shotgun (WGS) entry which is preliminary data.</text>
</comment>
<dbReference type="PANTHER" id="PTHR42801:SF20">
    <property type="entry name" value="ALKYL HYDROPEROXIDE REDUCTASE E"/>
    <property type="match status" value="1"/>
</dbReference>
<dbReference type="InterPro" id="IPR013766">
    <property type="entry name" value="Thioredoxin_domain"/>
</dbReference>
<evidence type="ECO:0000256" key="2">
    <source>
        <dbReference type="ARBA" id="ARBA00011245"/>
    </source>
</evidence>
<keyword evidence="5" id="KW-0049">Antioxidant</keyword>
<evidence type="ECO:0000256" key="13">
    <source>
        <dbReference type="SAM" id="MobiDB-lite"/>
    </source>
</evidence>
<dbReference type="RefSeq" id="WP_382394991.1">
    <property type="nucleotide sequence ID" value="NZ_JBHTCQ010000002.1"/>
</dbReference>
<organism evidence="15 16">
    <name type="scientific">Georgenia alba</name>
    <dbReference type="NCBI Taxonomy" id="2233858"/>
    <lineage>
        <taxon>Bacteria</taxon>
        <taxon>Bacillati</taxon>
        <taxon>Actinomycetota</taxon>
        <taxon>Actinomycetes</taxon>
        <taxon>Micrococcales</taxon>
        <taxon>Bogoriellaceae</taxon>
        <taxon>Georgenia</taxon>
    </lineage>
</organism>
<dbReference type="Gene3D" id="3.40.30.10">
    <property type="entry name" value="Glutaredoxin"/>
    <property type="match status" value="1"/>
</dbReference>
<name>A0ABW2QA78_9MICO</name>
<evidence type="ECO:0000256" key="8">
    <source>
        <dbReference type="ARBA" id="ARBA00023284"/>
    </source>
</evidence>
<proteinExistence type="inferred from homology"/>
<dbReference type="Pfam" id="PF00578">
    <property type="entry name" value="AhpC-TSA"/>
    <property type="match status" value="1"/>
</dbReference>
<reference evidence="16" key="1">
    <citation type="journal article" date="2019" name="Int. J. Syst. Evol. Microbiol.">
        <title>The Global Catalogue of Microorganisms (GCM) 10K type strain sequencing project: providing services to taxonomists for standard genome sequencing and annotation.</title>
        <authorList>
            <consortium name="The Broad Institute Genomics Platform"/>
            <consortium name="The Broad Institute Genome Sequencing Center for Infectious Disease"/>
            <person name="Wu L."/>
            <person name="Ma J."/>
        </authorList>
    </citation>
    <scope>NUCLEOTIDE SEQUENCE [LARGE SCALE GENOMIC DNA]</scope>
    <source>
        <strain evidence="16">JCM 1490</strain>
    </source>
</reference>
<feature type="domain" description="Thioredoxin" evidence="14">
    <location>
        <begin position="10"/>
        <end position="160"/>
    </location>
</feature>
<dbReference type="InterPro" id="IPR050924">
    <property type="entry name" value="Peroxiredoxin_BCP/PrxQ"/>
</dbReference>
<evidence type="ECO:0000313" key="16">
    <source>
        <dbReference type="Proteomes" id="UP001596455"/>
    </source>
</evidence>
<comment type="similarity">
    <text evidence="10">Belongs to the peroxiredoxin family. BCP/PrxQ subfamily.</text>
</comment>
<keyword evidence="16" id="KW-1185">Reference proteome</keyword>
<dbReference type="EMBL" id="JBHTCQ010000002">
    <property type="protein sequence ID" value="MFC7406021.1"/>
    <property type="molecule type" value="Genomic_DNA"/>
</dbReference>
<sequence length="160" mass="17331">MSAPGGSGLPSVGSPAPDLELPDTRGTPVRLSALRGTPVALVFYPFAFSHVCHAELAELRDHLPEFTGRGVRVLGISTDSMFTLRAWDDEEGFGFDLLSDFWPHGEVSRCYGVFDDAKGHARRGSFLLDADGIVRWSVLSPAGQARDLAEYRAALTRLPS</sequence>
<dbReference type="PANTHER" id="PTHR42801">
    <property type="entry name" value="THIOREDOXIN-DEPENDENT PEROXIDE REDUCTASE"/>
    <property type="match status" value="1"/>
</dbReference>
<accession>A0ABW2QA78</accession>
<evidence type="ECO:0000256" key="1">
    <source>
        <dbReference type="ARBA" id="ARBA00003330"/>
    </source>
</evidence>
<dbReference type="PROSITE" id="PS51352">
    <property type="entry name" value="THIOREDOXIN_2"/>
    <property type="match status" value="1"/>
</dbReference>
<dbReference type="Proteomes" id="UP001596455">
    <property type="component" value="Unassembled WGS sequence"/>
</dbReference>
<gene>
    <name evidence="15" type="ORF">ACFQQL_12935</name>
</gene>
<evidence type="ECO:0000256" key="6">
    <source>
        <dbReference type="ARBA" id="ARBA00023002"/>
    </source>
</evidence>
<dbReference type="PIRSF" id="PIRSF000239">
    <property type="entry name" value="AHPC"/>
    <property type="match status" value="1"/>
</dbReference>
<comment type="catalytic activity">
    <reaction evidence="12">
        <text>a hydroperoxide + [thioredoxin]-dithiol = an alcohol + [thioredoxin]-disulfide + H2O</text>
        <dbReference type="Rhea" id="RHEA:62620"/>
        <dbReference type="Rhea" id="RHEA-COMP:10698"/>
        <dbReference type="Rhea" id="RHEA-COMP:10700"/>
        <dbReference type="ChEBI" id="CHEBI:15377"/>
        <dbReference type="ChEBI" id="CHEBI:29950"/>
        <dbReference type="ChEBI" id="CHEBI:30879"/>
        <dbReference type="ChEBI" id="CHEBI:35924"/>
        <dbReference type="ChEBI" id="CHEBI:50058"/>
        <dbReference type="EC" id="1.11.1.24"/>
    </reaction>
</comment>
<keyword evidence="8" id="KW-0676">Redox-active center</keyword>
<feature type="region of interest" description="Disordered" evidence="13">
    <location>
        <begin position="1"/>
        <end position="23"/>
    </location>
</feature>
<keyword evidence="6" id="KW-0560">Oxidoreductase</keyword>
<dbReference type="InterPro" id="IPR024706">
    <property type="entry name" value="Peroxiredoxin_AhpC-typ"/>
</dbReference>
<keyword evidence="4" id="KW-0575">Peroxidase</keyword>
<evidence type="ECO:0000256" key="3">
    <source>
        <dbReference type="ARBA" id="ARBA00013017"/>
    </source>
</evidence>
<dbReference type="InterPro" id="IPR036249">
    <property type="entry name" value="Thioredoxin-like_sf"/>
</dbReference>
<keyword evidence="7" id="KW-1015">Disulfide bond</keyword>
<dbReference type="SUPFAM" id="SSF52833">
    <property type="entry name" value="Thioredoxin-like"/>
    <property type="match status" value="1"/>
</dbReference>
<dbReference type="CDD" id="cd03018">
    <property type="entry name" value="PRX_AhpE_like"/>
    <property type="match status" value="1"/>
</dbReference>
<protein>
    <recommendedName>
        <fullName evidence="3">thioredoxin-dependent peroxiredoxin</fullName>
        <ecNumber evidence="3">1.11.1.24</ecNumber>
    </recommendedName>
    <alternativeName>
        <fullName evidence="11">Bacterioferritin comigratory protein</fullName>
    </alternativeName>
    <alternativeName>
        <fullName evidence="9">Thioredoxin peroxidase</fullName>
    </alternativeName>
</protein>
<evidence type="ECO:0000256" key="4">
    <source>
        <dbReference type="ARBA" id="ARBA00022559"/>
    </source>
</evidence>
<evidence type="ECO:0000256" key="12">
    <source>
        <dbReference type="ARBA" id="ARBA00049091"/>
    </source>
</evidence>